<name>A0A345ZTY2_9HYPH</name>
<dbReference type="OrthoDB" id="9799225at2"/>
<evidence type="ECO:0000256" key="5">
    <source>
        <dbReference type="ARBA" id="ARBA00023136"/>
    </source>
</evidence>
<keyword evidence="3 6" id="KW-0812">Transmembrane</keyword>
<feature type="transmembrane region" description="Helical" evidence="6">
    <location>
        <begin position="168"/>
        <end position="190"/>
    </location>
</feature>
<dbReference type="PANTHER" id="PTHR21716:SF16">
    <property type="entry name" value="BLL1467 PROTEIN"/>
    <property type="match status" value="1"/>
</dbReference>
<dbReference type="GO" id="GO:0055085">
    <property type="term" value="P:transmembrane transport"/>
    <property type="evidence" value="ECO:0007669"/>
    <property type="project" value="TreeGrafter"/>
</dbReference>
<comment type="similarity">
    <text evidence="2">Belongs to the autoinducer-2 exporter (AI-2E) (TC 2.A.86) family.</text>
</comment>
<dbReference type="Proteomes" id="UP000254889">
    <property type="component" value="Chromosome"/>
</dbReference>
<organism evidence="7 8">
    <name type="scientific">Pseudolabrys taiwanensis</name>
    <dbReference type="NCBI Taxonomy" id="331696"/>
    <lineage>
        <taxon>Bacteria</taxon>
        <taxon>Pseudomonadati</taxon>
        <taxon>Pseudomonadota</taxon>
        <taxon>Alphaproteobacteria</taxon>
        <taxon>Hyphomicrobiales</taxon>
        <taxon>Xanthobacteraceae</taxon>
        <taxon>Pseudolabrys</taxon>
    </lineage>
</organism>
<evidence type="ECO:0000256" key="3">
    <source>
        <dbReference type="ARBA" id="ARBA00022692"/>
    </source>
</evidence>
<comment type="subcellular location">
    <subcellularLocation>
        <location evidence="1">Membrane</location>
        <topology evidence="1">Multi-pass membrane protein</topology>
    </subcellularLocation>
</comment>
<dbReference type="KEGG" id="ptaw:DW352_07525"/>
<dbReference type="Pfam" id="PF01594">
    <property type="entry name" value="AI-2E_transport"/>
    <property type="match status" value="1"/>
</dbReference>
<feature type="transmembrane region" description="Helical" evidence="6">
    <location>
        <begin position="336"/>
        <end position="361"/>
    </location>
</feature>
<protein>
    <submittedName>
        <fullName evidence="7">AI-2E family transporter</fullName>
    </submittedName>
</protein>
<dbReference type="RefSeq" id="WP_115689970.1">
    <property type="nucleotide sequence ID" value="NZ_CP031417.1"/>
</dbReference>
<dbReference type="PANTHER" id="PTHR21716">
    <property type="entry name" value="TRANSMEMBRANE PROTEIN"/>
    <property type="match status" value="1"/>
</dbReference>
<keyword evidence="8" id="KW-1185">Reference proteome</keyword>
<dbReference type="InterPro" id="IPR002549">
    <property type="entry name" value="AI-2E-like"/>
</dbReference>
<accession>A0A345ZTY2</accession>
<dbReference type="AlphaFoldDB" id="A0A345ZTY2"/>
<feature type="transmembrane region" description="Helical" evidence="6">
    <location>
        <begin position="81"/>
        <end position="103"/>
    </location>
</feature>
<keyword evidence="5 6" id="KW-0472">Membrane</keyword>
<feature type="transmembrane region" description="Helical" evidence="6">
    <location>
        <begin position="255"/>
        <end position="282"/>
    </location>
</feature>
<evidence type="ECO:0000256" key="2">
    <source>
        <dbReference type="ARBA" id="ARBA00009773"/>
    </source>
</evidence>
<evidence type="ECO:0000313" key="8">
    <source>
        <dbReference type="Proteomes" id="UP000254889"/>
    </source>
</evidence>
<evidence type="ECO:0000256" key="4">
    <source>
        <dbReference type="ARBA" id="ARBA00022989"/>
    </source>
</evidence>
<dbReference type="GO" id="GO:0016020">
    <property type="term" value="C:membrane"/>
    <property type="evidence" value="ECO:0007669"/>
    <property type="project" value="UniProtKB-SubCell"/>
</dbReference>
<feature type="transmembrane region" description="Helical" evidence="6">
    <location>
        <begin position="224"/>
        <end position="249"/>
    </location>
</feature>
<sequence>MDAPSAVRGQRSNGLDDTPLRRDPWAFATQLALIGIFILLFIGFLQLARFVFLPVVAAAVIGILMGPISDRAAARGVPQPLSALLLVLLLVGILSLLILVLAAPVSDWVGKAPEIGARLKDKLWLLDYPIQAMRDLRDVLNPGGDHSAPLDFGISNLIQPALGLLTPAIGFVTPAIGQLLIFLGTLFFFVSARVQLRRGIVLLLPNGDARLRGLRVIHDAEANLTAYFATVSVIYFAEGVLVALASSIIGLPNAVAWGALTFVLSFIPYLGPGAVIIILFSVGVIHFPSITHALIAPIVYIVMATVEGNFITPAVVGRRLTLTPLAVFLSLVFWAWLWGPIGAFLATPLLTIGLVVAGQLFPSDKPVLPE</sequence>
<dbReference type="EMBL" id="CP031417">
    <property type="protein sequence ID" value="AXK80379.1"/>
    <property type="molecule type" value="Genomic_DNA"/>
</dbReference>
<evidence type="ECO:0000256" key="6">
    <source>
        <dbReference type="SAM" id="Phobius"/>
    </source>
</evidence>
<feature type="transmembrane region" description="Helical" evidence="6">
    <location>
        <begin position="294"/>
        <end position="316"/>
    </location>
</feature>
<gene>
    <name evidence="7" type="ORF">DW352_07525</name>
</gene>
<reference evidence="7 8" key="1">
    <citation type="submission" date="2018-07" db="EMBL/GenBank/DDBJ databases">
        <authorList>
            <person name="Quirk P.G."/>
            <person name="Krulwich T.A."/>
        </authorList>
    </citation>
    <scope>NUCLEOTIDE SEQUENCE [LARGE SCALE GENOMIC DNA]</scope>
    <source>
        <strain evidence="7 8">CC-BB4</strain>
    </source>
</reference>
<proteinExistence type="inferred from homology"/>
<keyword evidence="4 6" id="KW-1133">Transmembrane helix</keyword>
<evidence type="ECO:0000313" key="7">
    <source>
        <dbReference type="EMBL" id="AXK80379.1"/>
    </source>
</evidence>
<evidence type="ECO:0000256" key="1">
    <source>
        <dbReference type="ARBA" id="ARBA00004141"/>
    </source>
</evidence>
<feature type="transmembrane region" description="Helical" evidence="6">
    <location>
        <begin position="25"/>
        <end position="45"/>
    </location>
</feature>
<feature type="transmembrane region" description="Helical" evidence="6">
    <location>
        <begin position="51"/>
        <end position="69"/>
    </location>
</feature>